<dbReference type="Gene3D" id="1.10.10.10">
    <property type="entry name" value="Winged helix-like DNA-binding domain superfamily/Winged helix DNA-binding domain"/>
    <property type="match status" value="1"/>
</dbReference>
<evidence type="ECO:0000259" key="1">
    <source>
        <dbReference type="PROSITE" id="PS51071"/>
    </source>
</evidence>
<dbReference type="PANTHER" id="PTHR30514:SF18">
    <property type="entry name" value="RPIR-FAMILY TRANSCRIPTIONAL REGULATOR"/>
    <property type="match status" value="1"/>
</dbReference>
<name>A0A3B0SRC5_9ZZZZ</name>
<dbReference type="InterPro" id="IPR000281">
    <property type="entry name" value="HTH_RpiR"/>
</dbReference>
<organism evidence="2">
    <name type="scientific">hydrothermal vent metagenome</name>
    <dbReference type="NCBI Taxonomy" id="652676"/>
    <lineage>
        <taxon>unclassified sequences</taxon>
        <taxon>metagenomes</taxon>
        <taxon>ecological metagenomes</taxon>
    </lineage>
</organism>
<dbReference type="SUPFAM" id="SSF53697">
    <property type="entry name" value="SIS domain"/>
    <property type="match status" value="1"/>
</dbReference>
<dbReference type="InterPro" id="IPR046348">
    <property type="entry name" value="SIS_dom_sf"/>
</dbReference>
<dbReference type="InterPro" id="IPR009057">
    <property type="entry name" value="Homeodomain-like_sf"/>
</dbReference>
<protein>
    <recommendedName>
        <fullName evidence="1">HTH rpiR-type domain-containing protein</fullName>
    </recommendedName>
</protein>
<dbReference type="InterPro" id="IPR001347">
    <property type="entry name" value="SIS_dom"/>
</dbReference>
<dbReference type="EMBL" id="UOEI01000602">
    <property type="protein sequence ID" value="VAW08405.1"/>
    <property type="molecule type" value="Genomic_DNA"/>
</dbReference>
<gene>
    <name evidence="2" type="ORF">MNBD_ACTINO01-2198</name>
</gene>
<proteinExistence type="predicted"/>
<dbReference type="GO" id="GO:0097367">
    <property type="term" value="F:carbohydrate derivative binding"/>
    <property type="evidence" value="ECO:0007669"/>
    <property type="project" value="InterPro"/>
</dbReference>
<dbReference type="GO" id="GO:0003700">
    <property type="term" value="F:DNA-binding transcription factor activity"/>
    <property type="evidence" value="ECO:0007669"/>
    <property type="project" value="InterPro"/>
</dbReference>
<dbReference type="SUPFAM" id="SSF46689">
    <property type="entry name" value="Homeodomain-like"/>
    <property type="match status" value="1"/>
</dbReference>
<feature type="domain" description="HTH rpiR-type" evidence="1">
    <location>
        <begin position="5"/>
        <end position="81"/>
    </location>
</feature>
<accession>A0A3B0SRC5</accession>
<evidence type="ECO:0000313" key="2">
    <source>
        <dbReference type="EMBL" id="VAW08405.1"/>
    </source>
</evidence>
<dbReference type="GO" id="GO:0003677">
    <property type="term" value="F:DNA binding"/>
    <property type="evidence" value="ECO:0007669"/>
    <property type="project" value="InterPro"/>
</dbReference>
<dbReference type="Gene3D" id="3.40.50.10490">
    <property type="entry name" value="Glucose-6-phosphate isomerase like protein, domain 1"/>
    <property type="match status" value="1"/>
</dbReference>
<reference evidence="2" key="1">
    <citation type="submission" date="2018-06" db="EMBL/GenBank/DDBJ databases">
        <authorList>
            <person name="Zhirakovskaya E."/>
        </authorList>
    </citation>
    <scope>NUCLEOTIDE SEQUENCE</scope>
</reference>
<dbReference type="Pfam" id="PF01418">
    <property type="entry name" value="HTH_6"/>
    <property type="match status" value="1"/>
</dbReference>
<dbReference type="InterPro" id="IPR036388">
    <property type="entry name" value="WH-like_DNA-bd_sf"/>
</dbReference>
<dbReference type="PANTHER" id="PTHR30514">
    <property type="entry name" value="GLUCOKINASE"/>
    <property type="match status" value="1"/>
</dbReference>
<dbReference type="AlphaFoldDB" id="A0A3B0SRC5"/>
<sequence length="280" mass="29595">MHIRATTPELIAAAADRLTPTERRIAEAVLAEPTLLAFGTVSDLATRVGTSRPSIVRFAHKLGFGGYSELQASVRETLSEQVTRPSQRIRHDGSTNATVHAAIDRATASAFEVTEGGRLASLAAPLVRAHAVWIVTGETSRAGASTLFSGLSMIRPNVHFLEGATVPVALADARAGDAGVAFDFSRYRAEAVRIARILADAGVEMIAITDGPLSPLAALAATWCELTVPAIGPFDSSVPAVTMAELLVAQVASDLHDDATVRVDRIEDLWDTTETFLATE</sequence>
<dbReference type="Pfam" id="PF01380">
    <property type="entry name" value="SIS"/>
    <property type="match status" value="1"/>
</dbReference>
<dbReference type="GO" id="GO:1901135">
    <property type="term" value="P:carbohydrate derivative metabolic process"/>
    <property type="evidence" value="ECO:0007669"/>
    <property type="project" value="InterPro"/>
</dbReference>
<dbReference type="PROSITE" id="PS51071">
    <property type="entry name" value="HTH_RPIR"/>
    <property type="match status" value="1"/>
</dbReference>
<dbReference type="InterPro" id="IPR047640">
    <property type="entry name" value="RpiR-like"/>
</dbReference>